<organism evidence="2 3">
    <name type="scientific">Lachnellula occidentalis</name>
    <dbReference type="NCBI Taxonomy" id="215460"/>
    <lineage>
        <taxon>Eukaryota</taxon>
        <taxon>Fungi</taxon>
        <taxon>Dikarya</taxon>
        <taxon>Ascomycota</taxon>
        <taxon>Pezizomycotina</taxon>
        <taxon>Leotiomycetes</taxon>
        <taxon>Helotiales</taxon>
        <taxon>Lachnaceae</taxon>
        <taxon>Lachnellula</taxon>
    </lineage>
</organism>
<dbReference type="OrthoDB" id="3728558at2759"/>
<dbReference type="Proteomes" id="UP000443090">
    <property type="component" value="Unassembled WGS sequence"/>
</dbReference>
<sequence length="587" mass="68882">MASSRHSPWAPPRESSSDRFCIPQSLPEYWSKLPAEVSLIILDKVIEDYKFQPSIPYLRAGYATVCREWQPVFEQQNFRRLVLDYDRISNLENFTAKYHRRGYLEQISLCVRLDEYDCSVCQTKEDDDTKRRNNYLFSRSIWELLSVLSQWTVLEPSSGRYGRSMKGLELELGAYSPSDCRHTFRDFHLEPNYPYQEIREVQAYLDEAYHQRIEQLGSFNDQFHGWVEGRRDSESVICSEAKQRLMGALEIKWGHTKFGKFATFIPLPEVKVVTYLLIRRQFYRKISGYSIGKLLQSFTNLMDFRREGWFDVDAQQQLEFDEGFNRFLRRRKLPSTLRNFYIFEESNNILHLPDHAAARISRYKIGANLSYRSRLLENISVAFLIDVKDFLAQFWPLRIRNFQAPQASDVVPWENLRSLTLTSESLRTSMKRIVIKNLLTTACRAVAFMPKLEVLEIWNARLKDGGDPTVTGRPGTASVFRYEYKNQKPTITFSSNSIWLHKIVSEVLQGDVGSCWENLRRHESGIRLTYTFEQIRGMDWCRTYHSVMEHLKLQGHVLHELSRCQMTCENPIPREEDTKPNIEPAGT</sequence>
<name>A0A8H8S020_9HELO</name>
<dbReference type="Pfam" id="PF20183">
    <property type="entry name" value="DUF6546"/>
    <property type="match status" value="1"/>
</dbReference>
<accession>A0A8H8S020</accession>
<dbReference type="EMBL" id="QGMI01000254">
    <property type="protein sequence ID" value="TVY44022.1"/>
    <property type="molecule type" value="Genomic_DNA"/>
</dbReference>
<proteinExistence type="predicted"/>
<evidence type="ECO:0000259" key="1">
    <source>
        <dbReference type="Pfam" id="PF20183"/>
    </source>
</evidence>
<feature type="domain" description="DUF6546" evidence="1">
    <location>
        <begin position="333"/>
        <end position="559"/>
    </location>
</feature>
<comment type="caution">
    <text evidence="2">The sequence shown here is derived from an EMBL/GenBank/DDBJ whole genome shotgun (WGS) entry which is preliminary data.</text>
</comment>
<reference evidence="2 3" key="1">
    <citation type="submission" date="2018-05" db="EMBL/GenBank/DDBJ databases">
        <title>Genome sequencing and assembly of the regulated plant pathogen Lachnellula willkommii and related sister species for the development of diagnostic species identification markers.</title>
        <authorList>
            <person name="Giroux E."/>
            <person name="Bilodeau G."/>
        </authorList>
    </citation>
    <scope>NUCLEOTIDE SEQUENCE [LARGE SCALE GENOMIC DNA]</scope>
    <source>
        <strain evidence="2 3">CBS 160.35</strain>
    </source>
</reference>
<keyword evidence="3" id="KW-1185">Reference proteome</keyword>
<dbReference type="AlphaFoldDB" id="A0A8H8S020"/>
<evidence type="ECO:0000313" key="3">
    <source>
        <dbReference type="Proteomes" id="UP000443090"/>
    </source>
</evidence>
<dbReference type="InterPro" id="IPR046676">
    <property type="entry name" value="DUF6546"/>
</dbReference>
<protein>
    <recommendedName>
        <fullName evidence="1">DUF6546 domain-containing protein</fullName>
    </recommendedName>
</protein>
<gene>
    <name evidence="2" type="ORF">LOCC1_G008646</name>
</gene>
<evidence type="ECO:0000313" key="2">
    <source>
        <dbReference type="EMBL" id="TVY44022.1"/>
    </source>
</evidence>